<proteinExistence type="predicted"/>
<accession>A0A0H2R8W9</accession>
<evidence type="ECO:0000313" key="2">
    <source>
        <dbReference type="EMBL" id="KLO08294.1"/>
    </source>
</evidence>
<evidence type="ECO:0000313" key="3">
    <source>
        <dbReference type="Proteomes" id="UP000053477"/>
    </source>
</evidence>
<feature type="region of interest" description="Disordered" evidence="1">
    <location>
        <begin position="1"/>
        <end position="22"/>
    </location>
</feature>
<dbReference type="EMBL" id="KQ086097">
    <property type="protein sequence ID" value="KLO08294.1"/>
    <property type="molecule type" value="Genomic_DNA"/>
</dbReference>
<organism evidence="2 3">
    <name type="scientific">Schizopora paradoxa</name>
    <dbReference type="NCBI Taxonomy" id="27342"/>
    <lineage>
        <taxon>Eukaryota</taxon>
        <taxon>Fungi</taxon>
        <taxon>Dikarya</taxon>
        <taxon>Basidiomycota</taxon>
        <taxon>Agaricomycotina</taxon>
        <taxon>Agaricomycetes</taxon>
        <taxon>Hymenochaetales</taxon>
        <taxon>Schizoporaceae</taxon>
        <taxon>Schizopora</taxon>
    </lineage>
</organism>
<name>A0A0H2R8W9_9AGAM</name>
<keyword evidence="3" id="KW-1185">Reference proteome</keyword>
<evidence type="ECO:0000256" key="1">
    <source>
        <dbReference type="SAM" id="MobiDB-lite"/>
    </source>
</evidence>
<dbReference type="AlphaFoldDB" id="A0A0H2R8W9"/>
<dbReference type="Proteomes" id="UP000053477">
    <property type="component" value="Unassembled WGS sequence"/>
</dbReference>
<dbReference type="OrthoDB" id="2846292at2759"/>
<sequence length="631" mass="70872">MYSSDEMEGGYPSSYDDWKDDYESDDVPVEELEVDTRDKVLEDVTVDTCDVSSVLLALEKAVRMSNFHQVDLQKALKLENWEAYQSVYGGDKDPFEGNADGHVVDPAWVKRLKISSNQIDDAVQMLRELLDLASQLQRRFKASRKHIVAAKRSKGIKSLPDEIVAKIFHLAVKGDREGGKQAKWISQASRRFRNIAFGTHSLWTNLYSLYSGGDVEMVIRRAGPHTKFHVYIDLNLPPRMRTFVDSCRSTVPRWKTLTLVFSKDRRGFGRDVNVALEELSGLLGNGLRLSILEQLFVRSGGITNAVGTINAKLPGNTQVWAPNLRTLRCSYFLPIPSAPLSSISTLAISHNFKSRISNSSVEDLLKVLIKVPNVLDFTLEAHGMEHPFGNETLPVTDCPSIKSFEIQLPYFPLKEFSKDGSSLAALMDALRMPSLEEHSIYIGVASYTGYMTDTESELVKWTQSLGHLSSALLPTHFSNSAHKRSLVYKLLFDRFQPDLGPPDSKILNIPLDAIVRIPSVSISSFARVLFSQRADEDSHRTLPKGKSQLRELKFIGCGYMTSLNLRSTVDSLKLHGVWSGIERVVVEDCAHITREDAMDVIGEERLQYPNGQRSRSMLYDFSDAIDQDSIF</sequence>
<protein>
    <submittedName>
        <fullName evidence="2">Uncharacterized protein</fullName>
    </submittedName>
</protein>
<gene>
    <name evidence="2" type="ORF">SCHPADRAFT_931879</name>
</gene>
<reference evidence="2 3" key="1">
    <citation type="submission" date="2015-04" db="EMBL/GenBank/DDBJ databases">
        <title>Complete genome sequence of Schizopora paradoxa KUC8140, a cosmopolitan wood degrader in East Asia.</title>
        <authorList>
            <consortium name="DOE Joint Genome Institute"/>
            <person name="Min B."/>
            <person name="Park H."/>
            <person name="Jang Y."/>
            <person name="Kim J.-J."/>
            <person name="Kim K.H."/>
            <person name="Pangilinan J."/>
            <person name="Lipzen A."/>
            <person name="Riley R."/>
            <person name="Grigoriev I.V."/>
            <person name="Spatafora J.W."/>
            <person name="Choi I.-G."/>
        </authorList>
    </citation>
    <scope>NUCLEOTIDE SEQUENCE [LARGE SCALE GENOMIC DNA]</scope>
    <source>
        <strain evidence="2 3">KUC8140</strain>
    </source>
</reference>
<dbReference type="InParanoid" id="A0A0H2R8W9"/>